<evidence type="ECO:0000256" key="1">
    <source>
        <dbReference type="SAM" id="MobiDB-lite"/>
    </source>
</evidence>
<sequence>MSPREYRRAVLPALDGRAAASGAGDAMAPGAPDFCEDEAHSHRACARWGLGAPLRPVYVALGRDAVRGGPAELRGPRREFCARALLEPDGDAPPLVLRDDADAGPPPQIRWASAAGRAGTVLAAAGGGVGWWGPPRGWPRRRGASPWTWTRSWRTTTTDCLGSDGGETSGSGGGGRWGEGEGIGRLCAFETDAAMAARVCEK</sequence>
<name>A0A2U9DVX5_HHV2</name>
<feature type="domain" description="Herpesvirus ICP4-like protein C-terminal" evidence="2">
    <location>
        <begin position="1"/>
        <end position="120"/>
    </location>
</feature>
<accession>A0A2U9DVX5</accession>
<evidence type="ECO:0000313" key="3">
    <source>
        <dbReference type="EMBL" id="AWP48650.1"/>
    </source>
</evidence>
<dbReference type="Pfam" id="PF03585">
    <property type="entry name" value="Herpes_ICP4_C"/>
    <property type="match status" value="1"/>
</dbReference>
<proteinExistence type="predicted"/>
<dbReference type="EMBL" id="MF621257">
    <property type="protein sequence ID" value="AWP48650.1"/>
    <property type="molecule type" value="Genomic_DNA"/>
</dbReference>
<reference evidence="3" key="1">
    <citation type="journal article" date="2017" name="PLoS Med.">
        <title>Dual-strain genital herpes simplex virus type 2 (HSV-2) infection in the US, Peru, and 8 countries in sub-Saharan Africa: A nested cross-sectional viral genotyping study.</title>
        <authorList>
            <person name="Johnston C."/>
            <person name="Magaret A."/>
            <person name="Roychoudhury P."/>
            <person name="Greninger A.L."/>
            <person name="Reeves D."/>
            <person name="Schiffer J."/>
            <person name="Jerome K.R."/>
            <person name="Sather C."/>
            <person name="Diem K."/>
            <person name="Lingappa J.R."/>
            <person name="Celum C."/>
            <person name="Koelle D.M."/>
            <person name="Wald A."/>
        </authorList>
    </citation>
    <scope>NUCLEOTIDE SEQUENCE</scope>
    <source>
        <strain evidence="3">2008-15116</strain>
    </source>
</reference>
<organismHost>
    <name type="scientific">Homo sapiens</name>
    <name type="common">Human</name>
    <dbReference type="NCBI Taxonomy" id="9606"/>
</organismHost>
<feature type="compositionally biased region" description="Gly residues" evidence="1">
    <location>
        <begin position="163"/>
        <end position="177"/>
    </location>
</feature>
<dbReference type="GO" id="GO:0045893">
    <property type="term" value="P:positive regulation of DNA-templated transcription"/>
    <property type="evidence" value="ECO:0007669"/>
    <property type="project" value="InterPro"/>
</dbReference>
<organism evidence="3">
    <name type="scientific">Human herpesvirus 2</name>
    <name type="common">HHV-2</name>
    <name type="synonym">Human herpes simplex virus 2</name>
    <dbReference type="NCBI Taxonomy" id="10310"/>
    <lineage>
        <taxon>Viruses</taxon>
        <taxon>Duplodnaviria</taxon>
        <taxon>Heunggongvirae</taxon>
        <taxon>Peploviricota</taxon>
        <taxon>Herviviricetes</taxon>
        <taxon>Herpesvirales</taxon>
        <taxon>Orthoherpesviridae</taxon>
        <taxon>Alphaherpesvirinae</taxon>
        <taxon>Simplexvirus</taxon>
        <taxon>Simplexvirus humanalpha2</taxon>
    </lineage>
</organism>
<dbReference type="InterPro" id="IPR005205">
    <property type="entry name" value="Herpes_ICP4_C"/>
</dbReference>
<feature type="region of interest" description="Disordered" evidence="1">
    <location>
        <begin position="156"/>
        <end position="177"/>
    </location>
</feature>
<protein>
    <submittedName>
        <fullName evidence="3">RS1_1</fullName>
    </submittedName>
</protein>
<reference evidence="3" key="2">
    <citation type="submission" date="2017-08" db="EMBL/GenBank/DDBJ databases">
        <authorList>
            <person name="Roychoudhury P."/>
            <person name="Greninger A.L."/>
            <person name="Jerome K.R."/>
            <person name="Johnston C."/>
            <person name="Wald A."/>
            <person name="Xie H."/>
        </authorList>
    </citation>
    <scope>NUCLEOTIDE SEQUENCE</scope>
    <source>
        <strain evidence="3">2008-15116</strain>
    </source>
</reference>
<evidence type="ECO:0000259" key="2">
    <source>
        <dbReference type="Pfam" id="PF03585"/>
    </source>
</evidence>